<gene>
    <name evidence="1" type="ORF">JRV97_10820</name>
</gene>
<dbReference type="Proteomes" id="UP001232493">
    <property type="component" value="Chromosome"/>
</dbReference>
<protein>
    <submittedName>
        <fullName evidence="1">Uncharacterized protein</fullName>
    </submittedName>
</protein>
<reference evidence="1 2" key="1">
    <citation type="submission" date="2021-02" db="EMBL/GenBank/DDBJ databases">
        <title>Characterization of Marinitoga sp. nov. str. BP5-C20A.</title>
        <authorList>
            <person name="Erauso G."/>
            <person name="Postec A."/>
        </authorList>
    </citation>
    <scope>NUCLEOTIDE SEQUENCE [LARGE SCALE GENOMIC DNA]</scope>
    <source>
        <strain evidence="1 2">BP5-C20A</strain>
    </source>
</reference>
<dbReference type="EMBL" id="CP069362">
    <property type="protein sequence ID" value="WGS64831.1"/>
    <property type="molecule type" value="Genomic_DNA"/>
</dbReference>
<sequence>MKNNMNMNNMSKMMMIQEKLKSLPEGMKSTSNRYWCATCKKFFRLNEPKCPYMTNMCINTPIAVENLSAESPEAIEKFGLYYPKLPQKFMSKLIKSVDELGKAFAKAYIKFLNDWNINYANQPIQTIKSFIIILSGCETAQRINNKEVAFIIMDPEKVWENKEILKNIVIDSVNYLKDLLQLDKNITIDFINIFGEMKIGKYYCAKCGMLFEFGKEREKVTCPLMPQKCMFDPQNIKNTNFTFEELEKMYKITPEIYANFIKELEFKNGKDILNQIIKDDWNLEVTSEKIYEYLGII</sequence>
<evidence type="ECO:0000313" key="1">
    <source>
        <dbReference type="EMBL" id="WGS64831.1"/>
    </source>
</evidence>
<keyword evidence="2" id="KW-1185">Reference proteome</keyword>
<evidence type="ECO:0000313" key="2">
    <source>
        <dbReference type="Proteomes" id="UP001232493"/>
    </source>
</evidence>
<dbReference type="RefSeq" id="WP_280998783.1">
    <property type="nucleotide sequence ID" value="NZ_CP069362.1"/>
</dbReference>
<organism evidence="1 2">
    <name type="scientific">Marinitoga aeolica</name>
    <dbReference type="NCBI Taxonomy" id="2809031"/>
    <lineage>
        <taxon>Bacteria</taxon>
        <taxon>Thermotogati</taxon>
        <taxon>Thermotogota</taxon>
        <taxon>Thermotogae</taxon>
        <taxon>Petrotogales</taxon>
        <taxon>Petrotogaceae</taxon>
        <taxon>Marinitoga</taxon>
    </lineage>
</organism>
<proteinExistence type="predicted"/>
<accession>A0ABY8PQD8</accession>
<name>A0ABY8PQD8_9BACT</name>